<dbReference type="EMBL" id="ML978142">
    <property type="protein sequence ID" value="KAF2092831.1"/>
    <property type="molecule type" value="Genomic_DNA"/>
</dbReference>
<keyword evidence="3 6" id="KW-1133">Transmembrane helix</keyword>
<feature type="transmembrane region" description="Helical" evidence="6">
    <location>
        <begin position="246"/>
        <end position="265"/>
    </location>
</feature>
<dbReference type="Proteomes" id="UP000799772">
    <property type="component" value="Unassembled WGS sequence"/>
</dbReference>
<dbReference type="OrthoDB" id="3936451at2759"/>
<dbReference type="PANTHER" id="PTHR33048">
    <property type="entry name" value="PTH11-LIKE INTEGRAL MEMBRANE PROTEIN (AFU_ORTHOLOGUE AFUA_5G11245)"/>
    <property type="match status" value="1"/>
</dbReference>
<evidence type="ECO:0000256" key="1">
    <source>
        <dbReference type="ARBA" id="ARBA00004141"/>
    </source>
</evidence>
<feature type="transmembrane region" description="Helical" evidence="6">
    <location>
        <begin position="81"/>
        <end position="106"/>
    </location>
</feature>
<accession>A0A9P4LZQ2</accession>
<feature type="transmembrane region" description="Helical" evidence="6">
    <location>
        <begin position="6"/>
        <end position="28"/>
    </location>
</feature>
<feature type="transmembrane region" description="Helical" evidence="6">
    <location>
        <begin position="40"/>
        <end position="61"/>
    </location>
</feature>
<keyword evidence="4 6" id="KW-0472">Membrane</keyword>
<dbReference type="InterPro" id="IPR052337">
    <property type="entry name" value="SAT4-like"/>
</dbReference>
<organism evidence="8 9">
    <name type="scientific">Rhizodiscina lignyota</name>
    <dbReference type="NCBI Taxonomy" id="1504668"/>
    <lineage>
        <taxon>Eukaryota</taxon>
        <taxon>Fungi</taxon>
        <taxon>Dikarya</taxon>
        <taxon>Ascomycota</taxon>
        <taxon>Pezizomycotina</taxon>
        <taxon>Dothideomycetes</taxon>
        <taxon>Pleosporomycetidae</taxon>
        <taxon>Aulographales</taxon>
        <taxon>Rhizodiscinaceae</taxon>
        <taxon>Rhizodiscina</taxon>
    </lineage>
</organism>
<protein>
    <recommendedName>
        <fullName evidence="7">Rhodopsin domain-containing protein</fullName>
    </recommendedName>
</protein>
<dbReference type="AlphaFoldDB" id="A0A9P4LZQ2"/>
<comment type="caution">
    <text evidence="8">The sequence shown here is derived from an EMBL/GenBank/DDBJ whole genome shotgun (WGS) entry which is preliminary data.</text>
</comment>
<reference evidence="8" key="1">
    <citation type="journal article" date="2020" name="Stud. Mycol.">
        <title>101 Dothideomycetes genomes: a test case for predicting lifestyles and emergence of pathogens.</title>
        <authorList>
            <person name="Haridas S."/>
            <person name="Albert R."/>
            <person name="Binder M."/>
            <person name="Bloem J."/>
            <person name="Labutti K."/>
            <person name="Salamov A."/>
            <person name="Andreopoulos B."/>
            <person name="Baker S."/>
            <person name="Barry K."/>
            <person name="Bills G."/>
            <person name="Bluhm B."/>
            <person name="Cannon C."/>
            <person name="Castanera R."/>
            <person name="Culley D."/>
            <person name="Daum C."/>
            <person name="Ezra D."/>
            <person name="Gonzalez J."/>
            <person name="Henrissat B."/>
            <person name="Kuo A."/>
            <person name="Liang C."/>
            <person name="Lipzen A."/>
            <person name="Lutzoni F."/>
            <person name="Magnuson J."/>
            <person name="Mondo S."/>
            <person name="Nolan M."/>
            <person name="Ohm R."/>
            <person name="Pangilinan J."/>
            <person name="Park H.-J."/>
            <person name="Ramirez L."/>
            <person name="Alfaro M."/>
            <person name="Sun H."/>
            <person name="Tritt A."/>
            <person name="Yoshinaga Y."/>
            <person name="Zwiers L.-H."/>
            <person name="Turgeon B."/>
            <person name="Goodwin S."/>
            <person name="Spatafora J."/>
            <person name="Crous P."/>
            <person name="Grigoriev I."/>
        </authorList>
    </citation>
    <scope>NUCLEOTIDE SEQUENCE</scope>
    <source>
        <strain evidence="8">CBS 133067</strain>
    </source>
</reference>
<evidence type="ECO:0000259" key="7">
    <source>
        <dbReference type="Pfam" id="PF20684"/>
    </source>
</evidence>
<dbReference type="Pfam" id="PF20684">
    <property type="entry name" value="Fung_rhodopsin"/>
    <property type="match status" value="1"/>
</dbReference>
<evidence type="ECO:0000256" key="2">
    <source>
        <dbReference type="ARBA" id="ARBA00022692"/>
    </source>
</evidence>
<proteinExistence type="inferred from homology"/>
<feature type="transmembrane region" description="Helical" evidence="6">
    <location>
        <begin position="172"/>
        <end position="193"/>
    </location>
</feature>
<dbReference type="InterPro" id="IPR049326">
    <property type="entry name" value="Rhodopsin_dom_fungi"/>
</dbReference>
<comment type="similarity">
    <text evidence="5">Belongs to the SAT4 family.</text>
</comment>
<feature type="transmembrane region" description="Helical" evidence="6">
    <location>
        <begin position="118"/>
        <end position="139"/>
    </location>
</feature>
<dbReference type="PANTHER" id="PTHR33048:SF96">
    <property type="entry name" value="INTEGRAL MEMBRANE PROTEIN"/>
    <property type="match status" value="1"/>
</dbReference>
<feature type="domain" description="Rhodopsin" evidence="7">
    <location>
        <begin position="24"/>
        <end position="266"/>
    </location>
</feature>
<evidence type="ECO:0000256" key="6">
    <source>
        <dbReference type="SAM" id="Phobius"/>
    </source>
</evidence>
<feature type="non-terminal residue" evidence="8">
    <location>
        <position position="274"/>
    </location>
</feature>
<keyword evidence="2 6" id="KW-0812">Transmembrane</keyword>
<dbReference type="GO" id="GO:0016020">
    <property type="term" value="C:membrane"/>
    <property type="evidence" value="ECO:0007669"/>
    <property type="project" value="UniProtKB-SubCell"/>
</dbReference>
<evidence type="ECO:0000256" key="3">
    <source>
        <dbReference type="ARBA" id="ARBA00022989"/>
    </source>
</evidence>
<evidence type="ECO:0000313" key="9">
    <source>
        <dbReference type="Proteomes" id="UP000799772"/>
    </source>
</evidence>
<evidence type="ECO:0000256" key="4">
    <source>
        <dbReference type="ARBA" id="ARBA00023136"/>
    </source>
</evidence>
<evidence type="ECO:0000256" key="5">
    <source>
        <dbReference type="ARBA" id="ARBA00038359"/>
    </source>
</evidence>
<name>A0A9P4LZQ2_9PEZI</name>
<gene>
    <name evidence="8" type="ORF">NA57DRAFT_17324</name>
</gene>
<keyword evidence="9" id="KW-1185">Reference proteome</keyword>
<feature type="transmembrane region" description="Helical" evidence="6">
    <location>
        <begin position="205"/>
        <end position="226"/>
    </location>
</feature>
<comment type="subcellular location">
    <subcellularLocation>
        <location evidence="1">Membrane</location>
        <topology evidence="1">Multi-pass membrane protein</topology>
    </subcellularLocation>
</comment>
<feature type="non-terminal residue" evidence="8">
    <location>
        <position position="1"/>
    </location>
</feature>
<evidence type="ECO:0000313" key="8">
    <source>
        <dbReference type="EMBL" id="KAF2092831.1"/>
    </source>
</evidence>
<sequence>DNRGGELVAILIVLLSSSVVFMALRCYVRIWIIKSFAADDWLALGTLVSFAISSGFAMWGAHEGMMRHIWALTPVMLMHAWKAWYFFTVFYVVSIFLVRLAVCFLLLRVCIRRWHKIFIYFVMGLNVLFNIYYFFVTVFQCMPVNYLWRQFDPVSPLKGHCVPPTVNGDSVIASTAVSVFTDWSLGLLPIFILRDLQMNIRKKAAIGILLSLASVVATLVRVPFIVNLGKNDDFFWSSLGPAVWSSVEPGLGIIVLSLATLRPLFQSIFESASS</sequence>